<dbReference type="InterPro" id="IPR050428">
    <property type="entry name" value="TCS_sensor_his_kinase"/>
</dbReference>
<feature type="transmembrane region" description="Helical" evidence="10">
    <location>
        <begin position="24"/>
        <end position="47"/>
    </location>
</feature>
<dbReference type="PROSITE" id="PS50885">
    <property type="entry name" value="HAMP"/>
    <property type="match status" value="1"/>
</dbReference>
<dbReference type="InterPro" id="IPR003594">
    <property type="entry name" value="HATPase_dom"/>
</dbReference>
<dbReference type="Pfam" id="PF02518">
    <property type="entry name" value="HATPase_c"/>
    <property type="match status" value="1"/>
</dbReference>
<evidence type="ECO:0000256" key="2">
    <source>
        <dbReference type="ARBA" id="ARBA00004370"/>
    </source>
</evidence>
<evidence type="ECO:0000256" key="7">
    <source>
        <dbReference type="ARBA" id="ARBA00022777"/>
    </source>
</evidence>
<feature type="domain" description="Histidine kinase" evidence="11">
    <location>
        <begin position="264"/>
        <end position="469"/>
    </location>
</feature>
<keyword evidence="9" id="KW-0902">Two-component regulatory system</keyword>
<organism evidence="13 14">
    <name type="scientific">Novosphingobium decolorationis</name>
    <dbReference type="NCBI Taxonomy" id="2698673"/>
    <lineage>
        <taxon>Bacteria</taxon>
        <taxon>Pseudomonadati</taxon>
        <taxon>Pseudomonadota</taxon>
        <taxon>Alphaproteobacteria</taxon>
        <taxon>Sphingomonadales</taxon>
        <taxon>Sphingomonadaceae</taxon>
        <taxon>Novosphingobium</taxon>
    </lineage>
</organism>
<evidence type="ECO:0000259" key="11">
    <source>
        <dbReference type="PROSITE" id="PS50109"/>
    </source>
</evidence>
<dbReference type="InterPro" id="IPR036097">
    <property type="entry name" value="HisK_dim/P_sf"/>
</dbReference>
<evidence type="ECO:0000256" key="8">
    <source>
        <dbReference type="ARBA" id="ARBA00022989"/>
    </source>
</evidence>
<dbReference type="SMART" id="SM00387">
    <property type="entry name" value="HATPase_c"/>
    <property type="match status" value="1"/>
</dbReference>
<dbReference type="InterPro" id="IPR003661">
    <property type="entry name" value="HisK_dim/P_dom"/>
</dbReference>
<dbReference type="CDD" id="cd00082">
    <property type="entry name" value="HisKA"/>
    <property type="match status" value="1"/>
</dbReference>
<dbReference type="InterPro" id="IPR036890">
    <property type="entry name" value="HATPase_C_sf"/>
</dbReference>
<feature type="transmembrane region" description="Helical" evidence="10">
    <location>
        <begin position="177"/>
        <end position="196"/>
    </location>
</feature>
<keyword evidence="10" id="KW-0472">Membrane</keyword>
<keyword evidence="4" id="KW-0597">Phosphoprotein</keyword>
<dbReference type="Gene3D" id="3.30.565.10">
    <property type="entry name" value="Histidine kinase-like ATPase, C-terminal domain"/>
    <property type="match status" value="1"/>
</dbReference>
<evidence type="ECO:0000259" key="12">
    <source>
        <dbReference type="PROSITE" id="PS50885"/>
    </source>
</evidence>
<evidence type="ECO:0000256" key="10">
    <source>
        <dbReference type="SAM" id="Phobius"/>
    </source>
</evidence>
<protein>
    <recommendedName>
        <fullName evidence="3">histidine kinase</fullName>
        <ecNumber evidence="3">2.7.13.3</ecNumber>
    </recommendedName>
</protein>
<name>A0ABX8E6D2_9SPHN</name>
<dbReference type="EMBL" id="CP054856">
    <property type="protein sequence ID" value="QVM84750.1"/>
    <property type="molecule type" value="Genomic_DNA"/>
</dbReference>
<evidence type="ECO:0000313" key="13">
    <source>
        <dbReference type="EMBL" id="QVM84750.1"/>
    </source>
</evidence>
<dbReference type="InterPro" id="IPR013727">
    <property type="entry name" value="2CSK_N"/>
</dbReference>
<keyword evidence="6 10" id="KW-0812">Transmembrane</keyword>
<dbReference type="Gene3D" id="1.10.287.130">
    <property type="match status" value="1"/>
</dbReference>
<keyword evidence="5" id="KW-0808">Transferase</keyword>
<proteinExistence type="predicted"/>
<evidence type="ECO:0000256" key="6">
    <source>
        <dbReference type="ARBA" id="ARBA00022692"/>
    </source>
</evidence>
<keyword evidence="8 10" id="KW-1133">Transmembrane helix</keyword>
<feature type="domain" description="HAMP" evidence="12">
    <location>
        <begin position="201"/>
        <end position="256"/>
    </location>
</feature>
<dbReference type="EC" id="2.7.13.3" evidence="3"/>
<dbReference type="CDD" id="cd00075">
    <property type="entry name" value="HATPase"/>
    <property type="match status" value="1"/>
</dbReference>
<dbReference type="PANTHER" id="PTHR45436:SF5">
    <property type="entry name" value="SENSOR HISTIDINE KINASE TRCS"/>
    <property type="match status" value="1"/>
</dbReference>
<comment type="subcellular location">
    <subcellularLocation>
        <location evidence="2">Membrane</location>
    </subcellularLocation>
</comment>
<dbReference type="GO" id="GO:0016301">
    <property type="term" value="F:kinase activity"/>
    <property type="evidence" value="ECO:0007669"/>
    <property type="project" value="UniProtKB-KW"/>
</dbReference>
<dbReference type="Pfam" id="PF00512">
    <property type="entry name" value="HisKA"/>
    <property type="match status" value="1"/>
</dbReference>
<dbReference type="Pfam" id="PF08521">
    <property type="entry name" value="2CSK_N"/>
    <property type="match status" value="1"/>
</dbReference>
<keyword evidence="14" id="KW-1185">Reference proteome</keyword>
<dbReference type="Proteomes" id="UP000677126">
    <property type="component" value="Chromosome"/>
</dbReference>
<dbReference type="PANTHER" id="PTHR45436">
    <property type="entry name" value="SENSOR HISTIDINE KINASE YKOH"/>
    <property type="match status" value="1"/>
</dbReference>
<keyword evidence="7 13" id="KW-0418">Kinase</keyword>
<dbReference type="RefSeq" id="WP_213500349.1">
    <property type="nucleotide sequence ID" value="NZ_CP054856.1"/>
</dbReference>
<gene>
    <name evidence="13" type="ORF">HT578_14605</name>
</gene>
<dbReference type="SUPFAM" id="SSF47384">
    <property type="entry name" value="Homodimeric domain of signal transducing histidine kinase"/>
    <property type="match status" value="1"/>
</dbReference>
<evidence type="ECO:0000256" key="9">
    <source>
        <dbReference type="ARBA" id="ARBA00023012"/>
    </source>
</evidence>
<dbReference type="SMART" id="SM00388">
    <property type="entry name" value="HisKA"/>
    <property type="match status" value="1"/>
</dbReference>
<dbReference type="PROSITE" id="PS50109">
    <property type="entry name" value="HIS_KIN"/>
    <property type="match status" value="1"/>
</dbReference>
<comment type="catalytic activity">
    <reaction evidence="1">
        <text>ATP + protein L-histidine = ADP + protein N-phospho-L-histidine.</text>
        <dbReference type="EC" id="2.7.13.3"/>
    </reaction>
</comment>
<accession>A0ABX8E6D2</accession>
<dbReference type="InterPro" id="IPR003660">
    <property type="entry name" value="HAMP_dom"/>
</dbReference>
<evidence type="ECO:0000313" key="14">
    <source>
        <dbReference type="Proteomes" id="UP000677126"/>
    </source>
</evidence>
<reference evidence="13 14" key="1">
    <citation type="journal article" date="2021" name="Int. J. Syst. Evol. Microbiol.">
        <title>Novosphingobium decolorationis sp. nov., an aniline blue-decolourizing bacterium isolated from East Pacific sediment.</title>
        <authorList>
            <person name="Chen X."/>
            <person name="Dong B."/>
            <person name="Chen T."/>
            <person name="Ren N."/>
            <person name="Wang J."/>
            <person name="Xu Y."/>
            <person name="Yang J."/>
            <person name="Zhu S."/>
            <person name="Chen J."/>
        </authorList>
    </citation>
    <scope>NUCLEOTIDE SEQUENCE [LARGE SCALE GENOMIC DNA]</scope>
    <source>
        <strain evidence="13 14">502str22</strain>
    </source>
</reference>
<sequence>MSAEAALPSPAPTPAPTPALRTRLLVAMLGPMVGVAIVLGVIGALIVTDAVRRANDRVLGGALGAIAETVEAERGEVTLDLPAAALGMLENPQRDAVFYRVAVGTKTLTGDPGLPPARPPALDTGDATGAPSYRFATFRGRAIRIAELHRHLPGIAAPISVQIAETLDHRRALGRRLILALVLGEALLIGLAVLLLRPALGWSLRPLARLREAVARRSRRAAPDLSPLDAGPLPRELMPLSRAFDSLLERLDTATAGMRRFTADASHQMRTPLSTLKVQLALARRGDPDALREIADAADRLEHLMTQLLALARAEEAGVEPEREQVDLHEVAVAVINRRIGQAIAGRVELQLDAPDEPVRVWAHRTLVFEMLSNLVDNAIRYGGSGGEVEIAITQEGALSVTDRGPGLAEADMAQLGQRFVRFQPGSGPGGSGLGFAIVRSAAQRVGATIHVEAMAPGLRVTIAFAAPIEVMPQARSA</sequence>
<dbReference type="InterPro" id="IPR005467">
    <property type="entry name" value="His_kinase_dom"/>
</dbReference>
<evidence type="ECO:0000256" key="5">
    <source>
        <dbReference type="ARBA" id="ARBA00022679"/>
    </source>
</evidence>
<evidence type="ECO:0000256" key="3">
    <source>
        <dbReference type="ARBA" id="ARBA00012438"/>
    </source>
</evidence>
<evidence type="ECO:0000256" key="4">
    <source>
        <dbReference type="ARBA" id="ARBA00022553"/>
    </source>
</evidence>
<evidence type="ECO:0000256" key="1">
    <source>
        <dbReference type="ARBA" id="ARBA00000085"/>
    </source>
</evidence>
<dbReference type="SUPFAM" id="SSF55874">
    <property type="entry name" value="ATPase domain of HSP90 chaperone/DNA topoisomerase II/histidine kinase"/>
    <property type="match status" value="1"/>
</dbReference>